<reference evidence="2" key="3">
    <citation type="submission" date="2022-10" db="EMBL/GenBank/DDBJ databases">
        <authorList>
            <person name="Aires J."/>
            <person name="Mesa V."/>
        </authorList>
    </citation>
    <scope>NUCLEOTIDE SEQUENCE</scope>
    <source>
        <strain evidence="2">Clostridium neonatale JD116</strain>
    </source>
</reference>
<evidence type="ECO:0000313" key="1">
    <source>
        <dbReference type="EMBL" id="CAG9702944.1"/>
    </source>
</evidence>
<sequence>MEALAAENLDEDSETACIDEDINDDCIEGLRPGEAVIPKDMN</sequence>
<accession>A0A650MUZ2</accession>
<reference evidence="3 4" key="1">
    <citation type="submission" date="2018-06" db="EMBL/GenBank/DDBJ databases">
        <authorList>
            <consortium name="IHU Genomes"/>
        </authorList>
    </citation>
    <scope>NUCLEOTIDE SEQUENCE [LARGE SCALE GENOMIC DNA]</scope>
    <source>
        <strain evidence="3 4">NEC25</strain>
    </source>
</reference>
<evidence type="ECO:0000313" key="2">
    <source>
        <dbReference type="EMBL" id="CAI3573613.1"/>
    </source>
</evidence>
<protein>
    <submittedName>
        <fullName evidence="3">Uncharacterized protein</fullName>
    </submittedName>
</protein>
<dbReference type="EMBL" id="CAMTCP010000144">
    <property type="protein sequence ID" value="CAI3573613.1"/>
    <property type="molecule type" value="Genomic_DNA"/>
</dbReference>
<dbReference type="Proteomes" id="UP000789738">
    <property type="component" value="Unassembled WGS sequence"/>
</dbReference>
<dbReference type="EMBL" id="CAKJVE010000004">
    <property type="protein sequence ID" value="CAG9702944.1"/>
    <property type="molecule type" value="Genomic_DNA"/>
</dbReference>
<proteinExistence type="predicted"/>
<dbReference type="Proteomes" id="UP001189143">
    <property type="component" value="Unassembled WGS sequence"/>
</dbReference>
<evidence type="ECO:0000313" key="3">
    <source>
        <dbReference type="EMBL" id="VCT86285.1"/>
    </source>
</evidence>
<dbReference type="RefSeq" id="WP_268259372.1">
    <property type="nucleotide sequence ID" value="NZ_CAKJVD010000078.1"/>
</dbReference>
<evidence type="ECO:0000313" key="4">
    <source>
        <dbReference type="Proteomes" id="UP000431451"/>
    </source>
</evidence>
<organism evidence="3 4">
    <name type="scientific">Clostridium neonatale</name>
    <dbReference type="NCBI Taxonomy" id="137838"/>
    <lineage>
        <taxon>Bacteria</taxon>
        <taxon>Bacillati</taxon>
        <taxon>Bacillota</taxon>
        <taxon>Clostridia</taxon>
        <taxon>Eubacteriales</taxon>
        <taxon>Clostridiaceae</taxon>
        <taxon>Clostridium</taxon>
    </lineage>
</organism>
<dbReference type="Proteomes" id="UP000431451">
    <property type="component" value="Unassembled WGS sequence"/>
</dbReference>
<dbReference type="AlphaFoldDB" id="A0A650MUZ2"/>
<gene>
    <name evidence="2" type="ORF">CNEO2_220032</name>
    <name evidence="1" type="ORF">CNEO_40229</name>
    <name evidence="3" type="ORF">CNEONATNEC25_03896</name>
</gene>
<name>A0A650MUZ2_9CLOT</name>
<reference evidence="1" key="2">
    <citation type="submission" date="2021-10" db="EMBL/GenBank/DDBJ databases">
        <authorList>
            <person name="Mesa V."/>
        </authorList>
    </citation>
    <scope>NUCLEOTIDE SEQUENCE</scope>
    <source>
        <strain evidence="1">CC3_PB</strain>
    </source>
</reference>
<dbReference type="EMBL" id="UWJD01000003">
    <property type="protein sequence ID" value="VCT86285.1"/>
    <property type="molecule type" value="Genomic_DNA"/>
</dbReference>
<dbReference type="GeneID" id="79395952"/>